<proteinExistence type="predicted"/>
<feature type="compositionally biased region" description="Polar residues" evidence="1">
    <location>
        <begin position="113"/>
        <end position="123"/>
    </location>
</feature>
<evidence type="ECO:0000313" key="3">
    <source>
        <dbReference type="Proteomes" id="UP000199577"/>
    </source>
</evidence>
<name>A0A1I1MKM5_9SPHI</name>
<organism evidence="2 3">
    <name type="scientific">Parapedobacter composti</name>
    <dbReference type="NCBI Taxonomy" id="623281"/>
    <lineage>
        <taxon>Bacteria</taxon>
        <taxon>Pseudomonadati</taxon>
        <taxon>Bacteroidota</taxon>
        <taxon>Sphingobacteriia</taxon>
        <taxon>Sphingobacteriales</taxon>
        <taxon>Sphingobacteriaceae</taxon>
        <taxon>Parapedobacter</taxon>
    </lineage>
</organism>
<evidence type="ECO:0000256" key="1">
    <source>
        <dbReference type="SAM" id="MobiDB-lite"/>
    </source>
</evidence>
<gene>
    <name evidence="2" type="ORF">SAMN05421747_1407</name>
</gene>
<dbReference type="Proteomes" id="UP000199577">
    <property type="component" value="Unassembled WGS sequence"/>
</dbReference>
<reference evidence="2 3" key="1">
    <citation type="submission" date="2016-10" db="EMBL/GenBank/DDBJ databases">
        <authorList>
            <person name="de Groot N.N."/>
        </authorList>
    </citation>
    <scope>NUCLEOTIDE SEQUENCE [LARGE SCALE GENOMIC DNA]</scope>
    <source>
        <strain evidence="2 3">DSM 22900</strain>
    </source>
</reference>
<sequence length="123" mass="14425">MTRFEISSFRRVSPNYSLRYMNIFCFKELSAPPLTLRLIFPPVKKTRNEYLSYLYPASIAPAERNLYLNPCSVWDCKGRNFPRTPQIFFFFFSPGTNPTQKPKQTTGKKTSTNNRLLRNGTQR</sequence>
<evidence type="ECO:0000313" key="2">
    <source>
        <dbReference type="EMBL" id="SFC85646.1"/>
    </source>
</evidence>
<dbReference type="AlphaFoldDB" id="A0A1I1MKM5"/>
<dbReference type="EMBL" id="FOLL01000040">
    <property type="protein sequence ID" value="SFC85646.1"/>
    <property type="molecule type" value="Genomic_DNA"/>
</dbReference>
<feature type="region of interest" description="Disordered" evidence="1">
    <location>
        <begin position="93"/>
        <end position="123"/>
    </location>
</feature>
<protein>
    <submittedName>
        <fullName evidence="2">Uncharacterized protein</fullName>
    </submittedName>
</protein>
<keyword evidence="3" id="KW-1185">Reference proteome</keyword>
<accession>A0A1I1MKM5</accession>
<feature type="compositionally biased region" description="Low complexity" evidence="1">
    <location>
        <begin position="93"/>
        <end position="112"/>
    </location>
</feature>